<keyword evidence="2" id="KW-1185">Reference proteome</keyword>
<dbReference type="RefSeq" id="WP_184309255.1">
    <property type="nucleotide sequence ID" value="NZ_JACHEN010000006.1"/>
</dbReference>
<dbReference type="EMBL" id="JACHEN010000006">
    <property type="protein sequence ID" value="MBB6215184.1"/>
    <property type="molecule type" value="Genomic_DNA"/>
</dbReference>
<comment type="caution">
    <text evidence="1">The sequence shown here is derived from an EMBL/GenBank/DDBJ whole genome shotgun (WGS) entry which is preliminary data.</text>
</comment>
<protein>
    <recommendedName>
        <fullName evidence="3">Lipoprotein</fullName>
    </recommendedName>
</protein>
<dbReference type="PROSITE" id="PS51257">
    <property type="entry name" value="PROKAR_LIPOPROTEIN"/>
    <property type="match status" value="1"/>
</dbReference>
<gene>
    <name evidence="1" type="ORF">HNQ80_001273</name>
</gene>
<evidence type="ECO:0000313" key="2">
    <source>
        <dbReference type="Proteomes" id="UP000579281"/>
    </source>
</evidence>
<name>A0A841KN00_9FIRM</name>
<accession>A0A841KN00</accession>
<sequence length="363" mass="41580">MNVKGVRSISFILAVILLLVTACGDTSIPSQNTSSSEHGRKPLGRNEWGMKIHALSLDELKEPSNDGEGVFIHGGMAGQGTFYIDLHNGSTLQYEGIFTNQNIPAPYTPLKTTVTFCDNTQNSQVTPLKVEEEYGAFEIAKVYETPRYLLISGHFRDGKWRIFHAVYLVDMQTKDMIFLNEVLNRNSVRIRNCFPGYVEVEVEDIPGWQTIDRSPQDKEILFYRIVFDEKTESRQTMTAANKYHFRKLLVQYADQGEQLACSYWDSPEEKIEIRNQGAIETIITYLDSFDLYKIIKNNDDNLYQDRIMAFYNKAGEEILIGSIGKDILTISLVDNFFVKEFHAYKTNTPIDAGYIKKLLKDKR</sequence>
<dbReference type="Proteomes" id="UP000579281">
    <property type="component" value="Unassembled WGS sequence"/>
</dbReference>
<dbReference type="AlphaFoldDB" id="A0A841KN00"/>
<evidence type="ECO:0000313" key="1">
    <source>
        <dbReference type="EMBL" id="MBB6215184.1"/>
    </source>
</evidence>
<evidence type="ECO:0008006" key="3">
    <source>
        <dbReference type="Google" id="ProtNLM"/>
    </source>
</evidence>
<proteinExistence type="predicted"/>
<organism evidence="1 2">
    <name type="scientific">Anaerosolibacter carboniphilus</name>
    <dbReference type="NCBI Taxonomy" id="1417629"/>
    <lineage>
        <taxon>Bacteria</taxon>
        <taxon>Bacillati</taxon>
        <taxon>Bacillota</taxon>
        <taxon>Clostridia</taxon>
        <taxon>Peptostreptococcales</taxon>
        <taxon>Thermotaleaceae</taxon>
        <taxon>Anaerosolibacter</taxon>
    </lineage>
</organism>
<reference evidence="1 2" key="1">
    <citation type="submission" date="2020-08" db="EMBL/GenBank/DDBJ databases">
        <title>Genomic Encyclopedia of Type Strains, Phase IV (KMG-IV): sequencing the most valuable type-strain genomes for metagenomic binning, comparative biology and taxonomic classification.</title>
        <authorList>
            <person name="Goeker M."/>
        </authorList>
    </citation>
    <scope>NUCLEOTIDE SEQUENCE [LARGE SCALE GENOMIC DNA]</scope>
    <source>
        <strain evidence="1 2">DSM 103526</strain>
    </source>
</reference>